<proteinExistence type="predicted"/>
<name>A0ABT2D5A5_9BURK</name>
<reference evidence="1 2" key="1">
    <citation type="submission" date="2022-08" db="EMBL/GenBank/DDBJ databases">
        <title>Reclassification of Massilia species as members of the genera Telluria, Duganella, Pseudoduganella, Mokoshia gen. nov. and Zemynaea gen. nov. using orthogonal and non-orthogonal genome-based approaches.</title>
        <authorList>
            <person name="Bowman J.P."/>
        </authorList>
    </citation>
    <scope>NUCLEOTIDE SEQUENCE [LARGE SCALE GENOMIC DNA]</scope>
    <source>
        <strain evidence="1 2">JCM 31605</strain>
    </source>
</reference>
<dbReference type="EMBL" id="JANUHB010000001">
    <property type="protein sequence ID" value="MCS0806473.1"/>
    <property type="molecule type" value="Genomic_DNA"/>
</dbReference>
<accession>A0ABT2D5A5</accession>
<sequence length="134" mass="14174">MAITSNTDSSGVVPAPEFHNITVVVEPVSDGSGNAGGGKWKVTCTPYSSPVFTGDAILNYQLVAPTPSGIVFAGYEACAPLPGRQLSKPSISVDGKMMTFSDRNSKGEVILVTLRFKDIMEILYDPEVPNDGVH</sequence>
<protein>
    <submittedName>
        <fullName evidence="1">Uncharacterized protein</fullName>
    </submittedName>
</protein>
<dbReference type="RefSeq" id="WP_258820263.1">
    <property type="nucleotide sequence ID" value="NZ_JANUHB010000001.1"/>
</dbReference>
<keyword evidence="2" id="KW-1185">Reference proteome</keyword>
<dbReference type="Proteomes" id="UP001206126">
    <property type="component" value="Unassembled WGS sequence"/>
</dbReference>
<gene>
    <name evidence="1" type="ORF">NX774_00850</name>
</gene>
<evidence type="ECO:0000313" key="2">
    <source>
        <dbReference type="Proteomes" id="UP001206126"/>
    </source>
</evidence>
<evidence type="ECO:0000313" key="1">
    <source>
        <dbReference type="EMBL" id="MCS0806473.1"/>
    </source>
</evidence>
<comment type="caution">
    <text evidence="1">The sequence shown here is derived from an EMBL/GenBank/DDBJ whole genome shotgun (WGS) entry which is preliminary data.</text>
</comment>
<organism evidence="1 2">
    <name type="scientific">Massilia agilis</name>
    <dbReference type="NCBI Taxonomy" id="1811226"/>
    <lineage>
        <taxon>Bacteria</taxon>
        <taxon>Pseudomonadati</taxon>
        <taxon>Pseudomonadota</taxon>
        <taxon>Betaproteobacteria</taxon>
        <taxon>Burkholderiales</taxon>
        <taxon>Oxalobacteraceae</taxon>
        <taxon>Telluria group</taxon>
        <taxon>Massilia</taxon>
    </lineage>
</organism>